<dbReference type="EMBL" id="QYUM01000003">
    <property type="protein sequence ID" value="RJF90605.1"/>
    <property type="molecule type" value="Genomic_DNA"/>
</dbReference>
<accession>A0A418WKR9</accession>
<evidence type="ECO:0000256" key="4">
    <source>
        <dbReference type="PROSITE-ProRule" id="PRU00335"/>
    </source>
</evidence>
<reference evidence="7 8" key="1">
    <citation type="submission" date="2018-09" db="EMBL/GenBank/DDBJ databases">
        <authorList>
            <person name="Zhu H."/>
        </authorList>
    </citation>
    <scope>NUCLEOTIDE SEQUENCE [LARGE SCALE GENOMIC DNA]</scope>
    <source>
        <strain evidence="7 8">K2R01-6</strain>
    </source>
</reference>
<evidence type="ECO:0000256" key="2">
    <source>
        <dbReference type="ARBA" id="ARBA00023125"/>
    </source>
</evidence>
<evidence type="ECO:0000256" key="3">
    <source>
        <dbReference type="ARBA" id="ARBA00023163"/>
    </source>
</evidence>
<dbReference type="InterPro" id="IPR050109">
    <property type="entry name" value="HTH-type_TetR-like_transc_reg"/>
</dbReference>
<keyword evidence="3" id="KW-0804">Transcription</keyword>
<evidence type="ECO:0000256" key="5">
    <source>
        <dbReference type="SAM" id="MobiDB-lite"/>
    </source>
</evidence>
<protein>
    <submittedName>
        <fullName evidence="7">TetR/AcrR family transcriptional regulator</fullName>
    </submittedName>
</protein>
<feature type="region of interest" description="Disordered" evidence="5">
    <location>
        <begin position="1"/>
        <end position="20"/>
    </location>
</feature>
<dbReference type="Gene3D" id="1.10.357.10">
    <property type="entry name" value="Tetracycline Repressor, domain 2"/>
    <property type="match status" value="1"/>
</dbReference>
<keyword evidence="8" id="KW-1185">Reference proteome</keyword>
<dbReference type="SUPFAM" id="SSF46689">
    <property type="entry name" value="Homeodomain-like"/>
    <property type="match status" value="1"/>
</dbReference>
<dbReference type="OrthoDB" id="7575662at2"/>
<organism evidence="7 8">
    <name type="scientific">Sphingomonas cavernae</name>
    <dbReference type="NCBI Taxonomy" id="2320861"/>
    <lineage>
        <taxon>Bacteria</taxon>
        <taxon>Pseudomonadati</taxon>
        <taxon>Pseudomonadota</taxon>
        <taxon>Alphaproteobacteria</taxon>
        <taxon>Sphingomonadales</taxon>
        <taxon>Sphingomonadaceae</taxon>
        <taxon>Sphingomonas</taxon>
    </lineage>
</organism>
<feature type="domain" description="HTH tetR-type" evidence="6">
    <location>
        <begin position="22"/>
        <end position="82"/>
    </location>
</feature>
<dbReference type="PANTHER" id="PTHR30055:SF234">
    <property type="entry name" value="HTH-TYPE TRANSCRIPTIONAL REGULATOR BETI"/>
    <property type="match status" value="1"/>
</dbReference>
<dbReference type="PROSITE" id="PS50977">
    <property type="entry name" value="HTH_TETR_2"/>
    <property type="match status" value="1"/>
</dbReference>
<feature type="DNA-binding region" description="H-T-H motif" evidence="4">
    <location>
        <begin position="45"/>
        <end position="64"/>
    </location>
</feature>
<evidence type="ECO:0000256" key="1">
    <source>
        <dbReference type="ARBA" id="ARBA00023015"/>
    </source>
</evidence>
<dbReference type="GO" id="GO:0003700">
    <property type="term" value="F:DNA-binding transcription factor activity"/>
    <property type="evidence" value="ECO:0007669"/>
    <property type="project" value="TreeGrafter"/>
</dbReference>
<dbReference type="InterPro" id="IPR009057">
    <property type="entry name" value="Homeodomain-like_sf"/>
</dbReference>
<dbReference type="PRINTS" id="PR00455">
    <property type="entry name" value="HTHTETR"/>
</dbReference>
<dbReference type="AlphaFoldDB" id="A0A418WKR9"/>
<dbReference type="InterPro" id="IPR001647">
    <property type="entry name" value="HTH_TetR"/>
</dbReference>
<sequence>MKDGAIVNPTPQAVRRKRRSSEEITDRLIRAAEEEFKRCGYAGATTAAIARRADVTEAQLFRTFASKADLFREAVFRPLNAHFERFNAEHVADAPDGGASRDNARLYITELQRFIEEHAQLFRALILTQTYGADDTHGVGAIDSLATYFDRGAAIQSNRVGDDAKVDPRLMVRVSFAAVLANMMFKDWLFPEGLARDEEISSAIIDFVLDGINANSASAEKSGRAGAS</sequence>
<dbReference type="GO" id="GO:0000976">
    <property type="term" value="F:transcription cis-regulatory region binding"/>
    <property type="evidence" value="ECO:0007669"/>
    <property type="project" value="TreeGrafter"/>
</dbReference>
<gene>
    <name evidence="7" type="ORF">D3876_10295</name>
</gene>
<dbReference type="Proteomes" id="UP000286100">
    <property type="component" value="Unassembled WGS sequence"/>
</dbReference>
<evidence type="ECO:0000313" key="7">
    <source>
        <dbReference type="EMBL" id="RJF90605.1"/>
    </source>
</evidence>
<dbReference type="PANTHER" id="PTHR30055">
    <property type="entry name" value="HTH-TYPE TRANSCRIPTIONAL REGULATOR RUTR"/>
    <property type="match status" value="1"/>
</dbReference>
<keyword evidence="1" id="KW-0805">Transcription regulation</keyword>
<evidence type="ECO:0000259" key="6">
    <source>
        <dbReference type="PROSITE" id="PS50977"/>
    </source>
</evidence>
<dbReference type="Gene3D" id="1.10.10.60">
    <property type="entry name" value="Homeodomain-like"/>
    <property type="match status" value="1"/>
</dbReference>
<name>A0A418WKR9_9SPHN</name>
<dbReference type="RefSeq" id="WP_119761940.1">
    <property type="nucleotide sequence ID" value="NZ_QYUM01000003.1"/>
</dbReference>
<proteinExistence type="predicted"/>
<dbReference type="Pfam" id="PF00440">
    <property type="entry name" value="TetR_N"/>
    <property type="match status" value="1"/>
</dbReference>
<evidence type="ECO:0000313" key="8">
    <source>
        <dbReference type="Proteomes" id="UP000286100"/>
    </source>
</evidence>
<keyword evidence="2 4" id="KW-0238">DNA-binding</keyword>
<comment type="caution">
    <text evidence="7">The sequence shown here is derived from an EMBL/GenBank/DDBJ whole genome shotgun (WGS) entry which is preliminary data.</text>
</comment>